<keyword evidence="1" id="KW-1133">Transmembrane helix</keyword>
<dbReference type="Proteomes" id="UP000054621">
    <property type="component" value="Unassembled WGS sequence"/>
</dbReference>
<dbReference type="EMBL" id="LNYV01000036">
    <property type="protein sequence ID" value="KTD55214.1"/>
    <property type="molecule type" value="Genomic_DNA"/>
</dbReference>
<evidence type="ECO:0000313" key="3">
    <source>
        <dbReference type="Proteomes" id="UP000054621"/>
    </source>
</evidence>
<accession>A0A0W0YF72</accession>
<dbReference type="RefSeq" id="WP_027272619.1">
    <property type="nucleotide sequence ID" value="NZ_CAAAJE010000013.1"/>
</dbReference>
<keyword evidence="1" id="KW-0812">Transmembrane</keyword>
<reference evidence="2 3" key="1">
    <citation type="submission" date="2015-11" db="EMBL/GenBank/DDBJ databases">
        <title>Genomic analysis of 38 Legionella species identifies large and diverse effector repertoires.</title>
        <authorList>
            <person name="Burstein D."/>
            <person name="Amaro F."/>
            <person name="Zusman T."/>
            <person name="Lifshitz Z."/>
            <person name="Cohen O."/>
            <person name="Gilbert J.A."/>
            <person name="Pupko T."/>
            <person name="Shuman H.A."/>
            <person name="Segal G."/>
        </authorList>
    </citation>
    <scope>NUCLEOTIDE SEQUENCE [LARGE SCALE GENOMIC DNA]</scope>
    <source>
        <strain evidence="2 3">Mt.St.Helens-4</strain>
    </source>
</reference>
<organism evidence="2 3">
    <name type="scientific">Legionella sainthelensi</name>
    <dbReference type="NCBI Taxonomy" id="28087"/>
    <lineage>
        <taxon>Bacteria</taxon>
        <taxon>Pseudomonadati</taxon>
        <taxon>Pseudomonadota</taxon>
        <taxon>Gammaproteobacteria</taxon>
        <taxon>Legionellales</taxon>
        <taxon>Legionellaceae</taxon>
        <taxon>Legionella</taxon>
    </lineage>
</organism>
<proteinExistence type="predicted"/>
<dbReference type="eggNOG" id="ENOG5031EI5">
    <property type="taxonomic scope" value="Bacteria"/>
</dbReference>
<sequence length="191" mass="21757">MLSLDNVKSFLNEKTDYLINWNRVGNLFFSNHRYSSQELMERGFVVTCTAAGGFLAWNKSEEGGVTPFALGASLAFLLSHTVIISPLIYKRLKAKWSCDEHIKTINSKLSEEDKDFTLLVKQVIDKIMTHAAEKSPSAIWGKRDRLLKNLETWIDEEDHSMLDEVLKNEEIISLLDKGSFPRTESSMIKSL</sequence>
<name>A0A0W0YF72_9GAMM</name>
<evidence type="ECO:0000313" key="2">
    <source>
        <dbReference type="EMBL" id="KTD55214.1"/>
    </source>
</evidence>
<evidence type="ECO:0000256" key="1">
    <source>
        <dbReference type="SAM" id="Phobius"/>
    </source>
</evidence>
<dbReference type="PATRIC" id="fig|28087.4.peg.3013"/>
<dbReference type="OrthoDB" id="5648530at2"/>
<gene>
    <name evidence="2" type="ORF">Lsai_2806</name>
</gene>
<keyword evidence="1" id="KW-0472">Membrane</keyword>
<comment type="caution">
    <text evidence="2">The sequence shown here is derived from an EMBL/GenBank/DDBJ whole genome shotgun (WGS) entry which is preliminary data.</text>
</comment>
<feature type="transmembrane region" description="Helical" evidence="1">
    <location>
        <begin position="69"/>
        <end position="89"/>
    </location>
</feature>
<dbReference type="STRING" id="28087.Lsai_2806"/>
<protein>
    <submittedName>
        <fullName evidence="2">Uncharacterized protein</fullName>
    </submittedName>
</protein>
<dbReference type="AlphaFoldDB" id="A0A0W0YF72"/>